<accession>A0A261UYA4</accession>
<evidence type="ECO:0008006" key="3">
    <source>
        <dbReference type="Google" id="ProtNLM"/>
    </source>
</evidence>
<evidence type="ECO:0000313" key="2">
    <source>
        <dbReference type="Proteomes" id="UP000215767"/>
    </source>
</evidence>
<proteinExistence type="predicted"/>
<gene>
    <name evidence="1" type="ORF">CAL28_03855</name>
</gene>
<reference evidence="2" key="1">
    <citation type="submission" date="2017-05" db="EMBL/GenBank/DDBJ databases">
        <title>Complete and WGS of Bordetella genogroups.</title>
        <authorList>
            <person name="Spilker T."/>
            <person name="Lipuma J."/>
        </authorList>
    </citation>
    <scope>NUCLEOTIDE SEQUENCE [LARGE SCALE GENOMIC DNA]</scope>
    <source>
        <strain evidence="2">AU8856</strain>
    </source>
</reference>
<dbReference type="RefSeq" id="WP_094840064.1">
    <property type="nucleotide sequence ID" value="NZ_NEVS01000001.1"/>
</dbReference>
<organism evidence="1 2">
    <name type="scientific">Bordetella genomosp. 11</name>
    <dbReference type="NCBI Taxonomy" id="1416808"/>
    <lineage>
        <taxon>Bacteria</taxon>
        <taxon>Pseudomonadati</taxon>
        <taxon>Pseudomonadota</taxon>
        <taxon>Betaproteobacteria</taxon>
        <taxon>Burkholderiales</taxon>
        <taxon>Alcaligenaceae</taxon>
        <taxon>Bordetella</taxon>
    </lineage>
</organism>
<dbReference type="EMBL" id="NEVS01000001">
    <property type="protein sequence ID" value="OZI66864.1"/>
    <property type="molecule type" value="Genomic_DNA"/>
</dbReference>
<protein>
    <recommendedName>
        <fullName evidence="3">Arylsulfatase</fullName>
    </recommendedName>
</protein>
<comment type="caution">
    <text evidence="1">The sequence shown here is derived from an EMBL/GenBank/DDBJ whole genome shotgun (WGS) entry which is preliminary data.</text>
</comment>
<name>A0A261UYA4_9BORD</name>
<dbReference type="Proteomes" id="UP000215767">
    <property type="component" value="Unassembled WGS sequence"/>
</dbReference>
<dbReference type="AlphaFoldDB" id="A0A261UYA4"/>
<evidence type="ECO:0000313" key="1">
    <source>
        <dbReference type="EMBL" id="OZI66864.1"/>
    </source>
</evidence>
<keyword evidence="2" id="KW-1185">Reference proteome</keyword>
<sequence length="209" mass="21520">MRIALLHSIETNPAVFDRVAATFGPPALALRHEIRVDLREAMQREGGQAPRIQACLRSLAAEADAVIVTCAMLGAAVDDTAAMGVPIVRADKSLAQAAMAQGGDVTVICAAASAVDATRRLFAAHAPAAGSTVTVRHIPEIWDLYLQGDVPAALARTALAADAAYESGADVVAFAHPWMADAARPAADGRRPLDSAHAALRTALSGGGK</sequence>